<evidence type="ECO:0000313" key="3">
    <source>
        <dbReference type="Proteomes" id="UP000178572"/>
    </source>
</evidence>
<organism evidence="2 3">
    <name type="scientific">Candidatus Kaiserbacteria bacterium RIFCSPHIGHO2_02_FULL_59_21</name>
    <dbReference type="NCBI Taxonomy" id="1798500"/>
    <lineage>
        <taxon>Bacteria</taxon>
        <taxon>Candidatus Kaiseribacteriota</taxon>
    </lineage>
</organism>
<name>A0A1F6DZL5_9BACT</name>
<comment type="caution">
    <text evidence="2">The sequence shown here is derived from an EMBL/GenBank/DDBJ whole genome shotgun (WGS) entry which is preliminary data.</text>
</comment>
<keyword evidence="1" id="KW-0472">Membrane</keyword>
<dbReference type="EMBL" id="MFLN01000037">
    <property type="protein sequence ID" value="OGG66826.1"/>
    <property type="molecule type" value="Genomic_DNA"/>
</dbReference>
<accession>A0A1F6DZL5</accession>
<evidence type="ECO:0000256" key="1">
    <source>
        <dbReference type="SAM" id="Phobius"/>
    </source>
</evidence>
<sequence>MPPNQDVQEILRLTRENNRMLHKMRRNAFWGGIIKFALYALVLVVAPLWLYSTYLAPIMEQMTRTMEQIQSTGAQAQERLGTLENIENSLRQFDFFGVLGR</sequence>
<reference evidence="2 3" key="1">
    <citation type="journal article" date="2016" name="Nat. Commun.">
        <title>Thousands of microbial genomes shed light on interconnected biogeochemical processes in an aquifer system.</title>
        <authorList>
            <person name="Anantharaman K."/>
            <person name="Brown C.T."/>
            <person name="Hug L.A."/>
            <person name="Sharon I."/>
            <person name="Castelle C.J."/>
            <person name="Probst A.J."/>
            <person name="Thomas B.C."/>
            <person name="Singh A."/>
            <person name="Wilkins M.J."/>
            <person name="Karaoz U."/>
            <person name="Brodie E.L."/>
            <person name="Williams K.H."/>
            <person name="Hubbard S.S."/>
            <person name="Banfield J.F."/>
        </authorList>
    </citation>
    <scope>NUCLEOTIDE SEQUENCE [LARGE SCALE GENOMIC DNA]</scope>
</reference>
<gene>
    <name evidence="2" type="ORF">A3C21_04060</name>
</gene>
<evidence type="ECO:0000313" key="2">
    <source>
        <dbReference type="EMBL" id="OGG66826.1"/>
    </source>
</evidence>
<feature type="transmembrane region" description="Helical" evidence="1">
    <location>
        <begin position="28"/>
        <end position="50"/>
    </location>
</feature>
<dbReference type="AlphaFoldDB" id="A0A1F6DZL5"/>
<keyword evidence="1" id="KW-1133">Transmembrane helix</keyword>
<proteinExistence type="predicted"/>
<dbReference type="Proteomes" id="UP000178572">
    <property type="component" value="Unassembled WGS sequence"/>
</dbReference>
<protein>
    <submittedName>
        <fullName evidence="2">Uncharacterized protein</fullName>
    </submittedName>
</protein>
<keyword evidence="1" id="KW-0812">Transmembrane</keyword>
<dbReference type="STRING" id="1798500.A3C21_04060"/>